<sequence length="313" mass="36990">MFRKKESQALTLRERHYKYVLDEDFKYYDAFISKRIYETAVIKGHEVRYIEMGSGPLLLMLPGSTGKAMSFYEYIEGLSTEFRTVAIDYPVVESLDEMRAVLIEFTQFILKQGERAYIVANSFGTVILQEVLIERPDLFEQIYFVHGMSKDKSISKKTIQLHQRSIKSFLKSVTFLNYDRFQKRFSKRIRKSIDICPDNISRRLFWEGFFEEMIYSTTQSEMISNYKFIKDFWDHRVYDTTMFESVTQPVFIIESFRDMEAELPEKLALCSLFKTSELFKLSGDANLSLIKNRDAIIQFIVEKKLEHMANQNV</sequence>
<keyword evidence="2" id="KW-1185">Reference proteome</keyword>
<keyword evidence="1" id="KW-0378">Hydrolase</keyword>
<reference evidence="1 2" key="1">
    <citation type="submission" date="2020-11" db="EMBL/GenBank/DDBJ databases">
        <title>Fusibacter basophilias sp. nov.</title>
        <authorList>
            <person name="Qiu D."/>
        </authorList>
    </citation>
    <scope>NUCLEOTIDE SEQUENCE [LARGE SCALE GENOMIC DNA]</scope>
    <source>
        <strain evidence="1 2">Q10-2</strain>
    </source>
</reference>
<dbReference type="SUPFAM" id="SSF53474">
    <property type="entry name" value="alpha/beta-Hydrolases"/>
    <property type="match status" value="1"/>
</dbReference>
<comment type="caution">
    <text evidence="1">The sequence shown here is derived from an EMBL/GenBank/DDBJ whole genome shotgun (WGS) entry which is preliminary data.</text>
</comment>
<evidence type="ECO:0000313" key="2">
    <source>
        <dbReference type="Proteomes" id="UP000614200"/>
    </source>
</evidence>
<dbReference type="Proteomes" id="UP000614200">
    <property type="component" value="Unassembled WGS sequence"/>
</dbReference>
<dbReference type="EMBL" id="JADKNH010000008">
    <property type="protein sequence ID" value="MBF4694117.1"/>
    <property type="molecule type" value="Genomic_DNA"/>
</dbReference>
<name>A0ABR9ZUG0_9FIRM</name>
<organism evidence="1 2">
    <name type="scientific">Fusibacter ferrireducens</name>
    <dbReference type="NCBI Taxonomy" id="2785058"/>
    <lineage>
        <taxon>Bacteria</taxon>
        <taxon>Bacillati</taxon>
        <taxon>Bacillota</taxon>
        <taxon>Clostridia</taxon>
        <taxon>Eubacteriales</taxon>
        <taxon>Eubacteriales Family XII. Incertae Sedis</taxon>
        <taxon>Fusibacter</taxon>
    </lineage>
</organism>
<dbReference type="GO" id="GO:0016787">
    <property type="term" value="F:hydrolase activity"/>
    <property type="evidence" value="ECO:0007669"/>
    <property type="project" value="UniProtKB-KW"/>
</dbReference>
<gene>
    <name evidence="1" type="ORF">ISU02_13430</name>
</gene>
<proteinExistence type="predicted"/>
<dbReference type="Gene3D" id="3.40.50.1820">
    <property type="entry name" value="alpha/beta hydrolase"/>
    <property type="match status" value="1"/>
</dbReference>
<dbReference type="RefSeq" id="WP_194702361.1">
    <property type="nucleotide sequence ID" value="NZ_JADKNH010000008.1"/>
</dbReference>
<evidence type="ECO:0000313" key="1">
    <source>
        <dbReference type="EMBL" id="MBF4694117.1"/>
    </source>
</evidence>
<accession>A0ABR9ZUG0</accession>
<dbReference type="InterPro" id="IPR029058">
    <property type="entry name" value="AB_hydrolase_fold"/>
</dbReference>
<protein>
    <submittedName>
        <fullName evidence="1">Alpha/beta hydrolase</fullName>
    </submittedName>
</protein>